<organism evidence="9 10">
    <name type="scientific">Candidatus Magasanikbacteria bacterium CG10_big_fil_rev_8_21_14_0_10_40_10</name>
    <dbReference type="NCBI Taxonomy" id="1974648"/>
    <lineage>
        <taxon>Bacteria</taxon>
        <taxon>Candidatus Magasanikiibacteriota</taxon>
    </lineage>
</organism>
<sequence length="332" mass="38401">MSRKKINEIEVFDYDQTQVVEKKVKSIEDCVVFKDTPSITWINIDKVPPISFLKQLRLGFDLHPVVVEDILNMNQRPKVEFLDDYIFLTMRMMRPDKKTAKFTTEQVSIVISHKYLMTFQQGVKGDTFEPVRKIIRQPGTRLRSLGTDYLCYELINSMINGYFEILENFNDTIEKMEKAISTHPSANIINSIHSLKRQLFNLRRAVWPLREAISVIEHADCPLIKKATRIYLRDSYERLVQIIDTIEIYRDILSGLLDLYLSTISNRTNSVMKVLTMIATIFMPLSFLAGVYGMNFQHLPGLASPLGPLAITGVMLAVFIGMLFFFKSKKWL</sequence>
<keyword evidence="5 8" id="KW-0812">Transmembrane</keyword>
<dbReference type="FunFam" id="1.20.58.340:FF:000012">
    <property type="entry name" value="Magnesium transport protein CorA"/>
    <property type="match status" value="1"/>
</dbReference>
<dbReference type="SUPFAM" id="SSF143865">
    <property type="entry name" value="CorA soluble domain-like"/>
    <property type="match status" value="1"/>
</dbReference>
<evidence type="ECO:0000313" key="10">
    <source>
        <dbReference type="Proteomes" id="UP000231183"/>
    </source>
</evidence>
<dbReference type="Gene3D" id="1.20.58.340">
    <property type="entry name" value="Magnesium transport protein CorA, transmembrane region"/>
    <property type="match status" value="2"/>
</dbReference>
<evidence type="ECO:0000256" key="4">
    <source>
        <dbReference type="ARBA" id="ARBA00022475"/>
    </source>
</evidence>
<keyword evidence="8" id="KW-0406">Ion transport</keyword>
<dbReference type="InterPro" id="IPR045861">
    <property type="entry name" value="CorA_cytoplasmic_dom"/>
</dbReference>
<dbReference type="GO" id="GO:0015095">
    <property type="term" value="F:magnesium ion transmembrane transporter activity"/>
    <property type="evidence" value="ECO:0007669"/>
    <property type="project" value="UniProtKB-UniRule"/>
</dbReference>
<dbReference type="GO" id="GO:0000287">
    <property type="term" value="F:magnesium ion binding"/>
    <property type="evidence" value="ECO:0007669"/>
    <property type="project" value="TreeGrafter"/>
</dbReference>
<keyword evidence="7 8" id="KW-0472">Membrane</keyword>
<keyword evidence="3 8" id="KW-0813">Transport</keyword>
<comment type="subcellular location">
    <subcellularLocation>
        <location evidence="1">Cell membrane</location>
        <topology evidence="1">Multi-pass membrane protein</topology>
    </subcellularLocation>
    <subcellularLocation>
        <location evidence="8">Membrane</location>
        <topology evidence="8">Multi-pass membrane protein</topology>
    </subcellularLocation>
</comment>
<proteinExistence type="inferred from homology"/>
<dbReference type="SUPFAM" id="SSF144083">
    <property type="entry name" value="Magnesium transport protein CorA, transmembrane region"/>
    <property type="match status" value="1"/>
</dbReference>
<keyword evidence="8" id="KW-0460">Magnesium</keyword>
<dbReference type="GO" id="GO:0050897">
    <property type="term" value="F:cobalt ion binding"/>
    <property type="evidence" value="ECO:0007669"/>
    <property type="project" value="TreeGrafter"/>
</dbReference>
<dbReference type="GO" id="GO:0015087">
    <property type="term" value="F:cobalt ion transmembrane transporter activity"/>
    <property type="evidence" value="ECO:0007669"/>
    <property type="project" value="UniProtKB-UniRule"/>
</dbReference>
<dbReference type="AlphaFoldDB" id="A0A2M6W3J1"/>
<dbReference type="InterPro" id="IPR002523">
    <property type="entry name" value="MgTranspt_CorA/ZnTranspt_ZntB"/>
</dbReference>
<dbReference type="NCBIfam" id="TIGR00383">
    <property type="entry name" value="corA"/>
    <property type="match status" value="1"/>
</dbReference>
<dbReference type="Gene3D" id="3.30.460.20">
    <property type="entry name" value="CorA soluble domain-like"/>
    <property type="match status" value="1"/>
</dbReference>
<dbReference type="GO" id="GO:0005886">
    <property type="term" value="C:plasma membrane"/>
    <property type="evidence" value="ECO:0007669"/>
    <property type="project" value="UniProtKB-SubCell"/>
</dbReference>
<evidence type="ECO:0000256" key="6">
    <source>
        <dbReference type="ARBA" id="ARBA00022989"/>
    </source>
</evidence>
<dbReference type="PANTHER" id="PTHR46494:SF1">
    <property type="entry name" value="CORA FAMILY METAL ION TRANSPORTER (EUROFUNG)"/>
    <property type="match status" value="1"/>
</dbReference>
<evidence type="ECO:0000256" key="7">
    <source>
        <dbReference type="ARBA" id="ARBA00023136"/>
    </source>
</evidence>
<comment type="caution">
    <text evidence="9">The sequence shown here is derived from an EMBL/GenBank/DDBJ whole genome shotgun (WGS) entry which is preliminary data.</text>
</comment>
<dbReference type="Proteomes" id="UP000231183">
    <property type="component" value="Unassembled WGS sequence"/>
</dbReference>
<evidence type="ECO:0000256" key="8">
    <source>
        <dbReference type="RuleBase" id="RU362010"/>
    </source>
</evidence>
<keyword evidence="6 8" id="KW-1133">Transmembrane helix</keyword>
<dbReference type="CDD" id="cd12828">
    <property type="entry name" value="TmCorA-like_1"/>
    <property type="match status" value="1"/>
</dbReference>
<comment type="similarity">
    <text evidence="2 8">Belongs to the CorA metal ion transporter (MIT) (TC 1.A.35) family.</text>
</comment>
<feature type="transmembrane region" description="Helical" evidence="8">
    <location>
        <begin position="274"/>
        <end position="294"/>
    </location>
</feature>
<protein>
    <recommendedName>
        <fullName evidence="8">Magnesium transport protein CorA</fullName>
    </recommendedName>
</protein>
<dbReference type="InterPro" id="IPR004488">
    <property type="entry name" value="Mg/Co-transport_prot_CorA"/>
</dbReference>
<dbReference type="EMBL" id="PFBX01000035">
    <property type="protein sequence ID" value="PIT87358.1"/>
    <property type="molecule type" value="Genomic_DNA"/>
</dbReference>
<reference evidence="10" key="1">
    <citation type="submission" date="2017-09" db="EMBL/GenBank/DDBJ databases">
        <title>Depth-based differentiation of microbial function through sediment-hosted aquifers and enrichment of novel symbionts in the deep terrestrial subsurface.</title>
        <authorList>
            <person name="Probst A.J."/>
            <person name="Ladd B."/>
            <person name="Jarett J.K."/>
            <person name="Geller-Mcgrath D.E."/>
            <person name="Sieber C.M.K."/>
            <person name="Emerson J.B."/>
            <person name="Anantharaman K."/>
            <person name="Thomas B.C."/>
            <person name="Malmstrom R."/>
            <person name="Stieglmeier M."/>
            <person name="Klingl A."/>
            <person name="Woyke T."/>
            <person name="Ryan C.M."/>
            <person name="Banfield J.F."/>
        </authorList>
    </citation>
    <scope>NUCLEOTIDE SEQUENCE [LARGE SCALE GENOMIC DNA]</scope>
</reference>
<dbReference type="Pfam" id="PF01544">
    <property type="entry name" value="CorA"/>
    <property type="match status" value="1"/>
</dbReference>
<keyword evidence="4 8" id="KW-1003">Cell membrane</keyword>
<evidence type="ECO:0000256" key="3">
    <source>
        <dbReference type="ARBA" id="ARBA00022448"/>
    </source>
</evidence>
<name>A0A2M6W3J1_9BACT</name>
<evidence type="ECO:0000256" key="2">
    <source>
        <dbReference type="ARBA" id="ARBA00009765"/>
    </source>
</evidence>
<evidence type="ECO:0000313" key="9">
    <source>
        <dbReference type="EMBL" id="PIT87358.1"/>
    </source>
</evidence>
<accession>A0A2M6W3J1</accession>
<evidence type="ECO:0000256" key="1">
    <source>
        <dbReference type="ARBA" id="ARBA00004651"/>
    </source>
</evidence>
<dbReference type="InterPro" id="IPR045863">
    <property type="entry name" value="CorA_TM1_TM2"/>
</dbReference>
<feature type="transmembrane region" description="Helical" evidence="8">
    <location>
        <begin position="306"/>
        <end position="326"/>
    </location>
</feature>
<evidence type="ECO:0000256" key="5">
    <source>
        <dbReference type="ARBA" id="ARBA00022692"/>
    </source>
</evidence>
<comment type="function">
    <text evidence="8">Mediates influx of magnesium ions.</text>
</comment>
<dbReference type="PANTHER" id="PTHR46494">
    <property type="entry name" value="CORA FAMILY METAL ION TRANSPORTER (EUROFUNG)"/>
    <property type="match status" value="1"/>
</dbReference>
<gene>
    <name evidence="8 9" type="primary">corA</name>
    <name evidence="9" type="ORF">COU31_03340</name>
</gene>